<accession>V6TNK1</accession>
<proteinExistence type="predicted"/>
<dbReference type="VEuPathDB" id="GiardiaDB:DHA2_150649"/>
<dbReference type="AlphaFoldDB" id="V6TNK1"/>
<comment type="caution">
    <text evidence="2">The sequence shown here is derived from an EMBL/GenBank/DDBJ whole genome shotgun (WGS) entry which is preliminary data.</text>
</comment>
<protein>
    <submittedName>
        <fullName evidence="2">Uncharacterized protein</fullName>
    </submittedName>
</protein>
<name>V6TNK1_GIAIN</name>
<evidence type="ECO:0000313" key="3">
    <source>
        <dbReference type="Proteomes" id="UP000018320"/>
    </source>
</evidence>
<dbReference type="EMBL" id="AHGT01000011">
    <property type="protein sequence ID" value="ESU38565.1"/>
    <property type="molecule type" value="Genomic_DNA"/>
</dbReference>
<dbReference type="VEuPathDB" id="GiardiaDB:GL50581_2983"/>
<sequence>MIRSVNFMPPALFQAAARSLFSKLKMYTSDTGGGSTASMQGRNRRSSGRHLASMSMGSSRVRDLEGSLFDDQSKDEDDRAQYRGVPASQLSWHMQKKILSKKLFSGVEGSSALVSSHFGDSTTLYNKASSLGGRLLYLMAACRKPLESVSVDDIYQVFEADAENVSPVYFDILEFVGLCLDSRRLRSRSVTFDESIFSPDMPLLYVTRKFEQVILKYVPVDSPLFERIDGMLDQCEGRVRYDRHYWDAYPAISYVSQLIMYTLLDTAIRERDLEEIDSATLYGSGVMTDNSEPLYPMVYVLFRMGHYESLTFLLERYSIGVPDIVSSVCSTFWKIYQGNQRGDVDVVVRETAALKALLNSGGYASLVSSSTSAETDLFLLDFLHFFKPYSTQALLDSLQHVSVEPSKGFDCVFEFSNLFHLSLSMFLYAETPAEHLCITMDDVNFQITQHNMSPIRSLISFHNVLTYNFYNAIYVLAAEVDLLPEAVGLYFLLAIVCRSYHLNGGNFDVVPAAAVTEMNTGCVVSDTSLKAFAGVKDVYDMPLCEFDEASMAYFVNPERLDTTTAMGMGSVLLAFLLCHCIHLNHMEMIWISRVLPINAQLMLLATVLPFLPPNESIVSQTYFSQEIYPVLRSSINLDALKDTVLVSDFVGYPHRLHRLLIFLLGGAYKLKGEAVIAFEYYKTSLTHGNGLELAFECSAMILEAGPVSNHQRLLPMLASASKLRILYQSNENMRSVSLESMFGDTLISDANTNAHPRGKAATEMALHTLSSSLYYGYRHVWTMLVLVEAKATLEDTGNMEEVVRLCNRESGLQNMVMSNAPINPKLAEKATVIANFLLNTYSHCQLGGYAGLATELAVVRELCRKAHVDQYSMDLAVQMCRDAGV</sequence>
<dbReference type="Proteomes" id="UP000018320">
    <property type="component" value="Unassembled WGS sequence"/>
</dbReference>
<evidence type="ECO:0000256" key="1">
    <source>
        <dbReference type="SAM" id="MobiDB-lite"/>
    </source>
</evidence>
<reference evidence="2 3" key="2">
    <citation type="journal article" date="2013" name="Genome Biol. Evol.">
        <title>Genome sequencing of Giardia lamblia genotypes A2 and B isolates (DH and GS) and comparative analysis with the genomes of genotypes A1 and E (WB and Pig).</title>
        <authorList>
            <person name="Adam R.D."/>
            <person name="Dahlstrom E.W."/>
            <person name="Martens C.A."/>
            <person name="Bruno D.P."/>
            <person name="Barbian K.D."/>
            <person name="Ricklefs S.M."/>
            <person name="Hernandez M.M."/>
            <person name="Narla N.P."/>
            <person name="Patel R.B."/>
            <person name="Porcella S.F."/>
            <person name="Nash T.E."/>
        </authorList>
    </citation>
    <scope>NUCLEOTIDE SEQUENCE [LARGE SCALE GENOMIC DNA]</scope>
    <source>
        <strain evidence="2 3">DH</strain>
    </source>
</reference>
<gene>
    <name evidence="2" type="ORF">DHA2_150649</name>
</gene>
<dbReference type="VEuPathDB" id="GiardiaDB:QR46_2150"/>
<reference evidence="3" key="1">
    <citation type="submission" date="2012-02" db="EMBL/GenBank/DDBJ databases">
        <title>Genome sequencing of Giardia lamblia Genotypes A2 and B isolates (DH and GS) and comparative analysis with the genomes of Genotypes A1 and E (WB and Pig).</title>
        <authorList>
            <person name="Adam R."/>
            <person name="Dahlstrom E."/>
            <person name="Martens C."/>
            <person name="Bruno D."/>
            <person name="Barbian K."/>
            <person name="Porcella S.F."/>
            <person name="Nash T."/>
        </authorList>
    </citation>
    <scope>NUCLEOTIDE SEQUENCE</scope>
    <source>
        <strain evidence="3">DH</strain>
    </source>
</reference>
<organism evidence="2 3">
    <name type="scientific">Giardia intestinalis</name>
    <name type="common">Giardia lamblia</name>
    <dbReference type="NCBI Taxonomy" id="5741"/>
    <lineage>
        <taxon>Eukaryota</taxon>
        <taxon>Metamonada</taxon>
        <taxon>Diplomonadida</taxon>
        <taxon>Hexamitidae</taxon>
        <taxon>Giardiinae</taxon>
        <taxon>Giardia</taxon>
    </lineage>
</organism>
<dbReference type="VEuPathDB" id="GiardiaDB:GL50803_0014003"/>
<feature type="region of interest" description="Disordered" evidence="1">
    <location>
        <begin position="30"/>
        <end position="59"/>
    </location>
</feature>
<evidence type="ECO:0000313" key="2">
    <source>
        <dbReference type="EMBL" id="ESU38565.1"/>
    </source>
</evidence>